<comment type="caution">
    <text evidence="2">The sequence shown here is derived from an EMBL/GenBank/DDBJ whole genome shotgun (WGS) entry which is preliminary data.</text>
</comment>
<dbReference type="EMBL" id="RCHC01000006">
    <property type="protein sequence ID" value="RLL22420.1"/>
    <property type="molecule type" value="Genomic_DNA"/>
</dbReference>
<keyword evidence="1" id="KW-0175">Coiled coil</keyword>
<accession>A0ABX9TX89</accession>
<keyword evidence="3" id="KW-1185">Reference proteome</keyword>
<dbReference type="RefSeq" id="WP_120374845.1">
    <property type="nucleotide sequence ID" value="NZ_RCHC01000006.1"/>
</dbReference>
<evidence type="ECO:0000313" key="3">
    <source>
        <dbReference type="Proteomes" id="UP000280271"/>
    </source>
</evidence>
<organism evidence="2 3">
    <name type="scientific">Acinetobacter chengduensis</name>
    <dbReference type="NCBI Taxonomy" id="2420890"/>
    <lineage>
        <taxon>Bacteria</taxon>
        <taxon>Pseudomonadati</taxon>
        <taxon>Pseudomonadota</taxon>
        <taxon>Gammaproteobacteria</taxon>
        <taxon>Moraxellales</taxon>
        <taxon>Moraxellaceae</taxon>
        <taxon>Acinetobacter</taxon>
    </lineage>
</organism>
<evidence type="ECO:0000313" key="2">
    <source>
        <dbReference type="EMBL" id="RLL22420.1"/>
    </source>
</evidence>
<evidence type="ECO:0000256" key="1">
    <source>
        <dbReference type="SAM" id="Coils"/>
    </source>
</evidence>
<reference evidence="2 3" key="1">
    <citation type="submission" date="2018-09" db="EMBL/GenBank/DDBJ databases">
        <title>The draft genome of Acinetobacter sp. strains.</title>
        <authorList>
            <person name="Qin J."/>
            <person name="Feng Y."/>
            <person name="Zong Z."/>
        </authorList>
    </citation>
    <scope>NUCLEOTIDE SEQUENCE [LARGE SCALE GENOMIC DNA]</scope>
    <source>
        <strain evidence="2 3">WCHAc060005</strain>
    </source>
</reference>
<evidence type="ECO:0008006" key="4">
    <source>
        <dbReference type="Google" id="ProtNLM"/>
    </source>
</evidence>
<sequence length="277" mass="31585">MKKLSILLVVVLALWLLKLSYDVYFLQAQQQQAQQQQSQLEQSNANLNDQMAALKRQIGQPLATSSTPTTQVDSIPVEQMAPSKLIAMQLDYIEFALQQQQYALALEKLMHLDQSLESYPLAPALKASLHQVIEKDRGNIVQFVQARNTQNQKTVSLLQQLDVELAKEIQKQHISSPTQQDQSFLKRWIQIESVDRPSAVLMQRSLVLKEAQLRLLNAQQLLQKGQYQAFQVELSSIEKNLKQLPDSNTQHFIQRIHQLKQSPVFTAPVLNTRTLIG</sequence>
<feature type="coiled-coil region" evidence="1">
    <location>
        <begin position="26"/>
        <end position="57"/>
    </location>
</feature>
<dbReference type="Proteomes" id="UP000280271">
    <property type="component" value="Unassembled WGS sequence"/>
</dbReference>
<name>A0ABX9TX89_9GAMM</name>
<gene>
    <name evidence="2" type="ORF">D9K81_06635</name>
</gene>
<proteinExistence type="predicted"/>
<protein>
    <recommendedName>
        <fullName evidence="4">Lipase chaperone</fullName>
    </recommendedName>
</protein>